<reference evidence="1 2" key="1">
    <citation type="submission" date="2021-12" db="EMBL/GenBank/DDBJ databases">
        <title>Genome sequencing of bacteria with rrn-lacking chromosome and rrn-plasmid.</title>
        <authorList>
            <person name="Anda M."/>
            <person name="Iwasaki W."/>
        </authorList>
    </citation>
    <scope>NUCLEOTIDE SEQUENCE [LARGE SCALE GENOMIC DNA]</scope>
    <source>
        <strain evidence="1 2">NBRC 15940</strain>
    </source>
</reference>
<dbReference type="Proteomes" id="UP001310022">
    <property type="component" value="Unassembled WGS sequence"/>
</dbReference>
<proteinExistence type="predicted"/>
<dbReference type="AlphaFoldDB" id="A0AAN4W4M2"/>
<evidence type="ECO:0000313" key="1">
    <source>
        <dbReference type="EMBL" id="GJM64591.1"/>
    </source>
</evidence>
<evidence type="ECO:0000313" key="2">
    <source>
        <dbReference type="Proteomes" id="UP001310022"/>
    </source>
</evidence>
<accession>A0AAN4W4M2</accession>
<comment type="caution">
    <text evidence="1">The sequence shown here is derived from an EMBL/GenBank/DDBJ whole genome shotgun (WGS) entry which is preliminary data.</text>
</comment>
<dbReference type="RefSeq" id="WP_338239650.1">
    <property type="nucleotide sequence ID" value="NZ_BQKE01000006.1"/>
</dbReference>
<sequence length="95" mass="11070">MPVFLKIVDMTEKEILLANRKNLRLIDQIIIREKENLTNISSEMPCVVHLNNMQHLGIEQMNEFGTSLLRLSHDELISLGENFVKNYLHPEDVKL</sequence>
<keyword evidence="2" id="KW-1185">Reference proteome</keyword>
<gene>
    <name evidence="1" type="ORF">PEDI_51430</name>
</gene>
<name>A0AAN4W4M2_9BACT</name>
<protein>
    <submittedName>
        <fullName evidence="1">Uncharacterized protein</fullName>
    </submittedName>
</protein>
<dbReference type="EMBL" id="BQKE01000006">
    <property type="protein sequence ID" value="GJM64591.1"/>
    <property type="molecule type" value="Genomic_DNA"/>
</dbReference>
<organism evidence="1 2">
    <name type="scientific">Persicobacter diffluens</name>
    <dbReference type="NCBI Taxonomy" id="981"/>
    <lineage>
        <taxon>Bacteria</taxon>
        <taxon>Pseudomonadati</taxon>
        <taxon>Bacteroidota</taxon>
        <taxon>Cytophagia</taxon>
        <taxon>Cytophagales</taxon>
        <taxon>Persicobacteraceae</taxon>
        <taxon>Persicobacter</taxon>
    </lineage>
</organism>